<dbReference type="InterPro" id="IPR034812">
    <property type="entry name" value="Ppo-like_N"/>
</dbReference>
<dbReference type="GO" id="GO:0016705">
    <property type="term" value="F:oxidoreductase activity, acting on paired donors, with incorporation or reduction of molecular oxygen"/>
    <property type="evidence" value="ECO:0007669"/>
    <property type="project" value="InterPro"/>
</dbReference>
<dbReference type="PROSITE" id="PS50292">
    <property type="entry name" value="PEROXIDASE_3"/>
    <property type="match status" value="1"/>
</dbReference>
<name>A0A1X7RGI1_ZYMT9</name>
<evidence type="ECO:0000256" key="4">
    <source>
        <dbReference type="ARBA" id="ARBA00023002"/>
    </source>
</evidence>
<dbReference type="STRING" id="1276538.A0A1X7RGI1"/>
<dbReference type="Proteomes" id="UP000215127">
    <property type="component" value="Chromosome 1"/>
</dbReference>
<dbReference type="Gene3D" id="1.10.640.10">
    <property type="entry name" value="Haem peroxidase domain superfamily, animal type"/>
    <property type="match status" value="1"/>
</dbReference>
<dbReference type="InterPro" id="IPR001128">
    <property type="entry name" value="Cyt_P450"/>
</dbReference>
<dbReference type="Pfam" id="PF00067">
    <property type="entry name" value="p450"/>
    <property type="match status" value="1"/>
</dbReference>
<gene>
    <name evidence="8" type="ORF">ZT3D7_G1680</name>
</gene>
<dbReference type="CDD" id="cd09817">
    <property type="entry name" value="linoleate_diol_synthase_like"/>
    <property type="match status" value="1"/>
</dbReference>
<reference evidence="8 9" key="1">
    <citation type="submission" date="2016-06" db="EMBL/GenBank/DDBJ databases">
        <authorList>
            <person name="Kjaerup R.B."/>
            <person name="Dalgaard T.S."/>
            <person name="Juul-Madsen H.R."/>
        </authorList>
    </citation>
    <scope>NUCLEOTIDE SEQUENCE [LARGE SCALE GENOMIC DNA]</scope>
</reference>
<evidence type="ECO:0000256" key="7">
    <source>
        <dbReference type="SAM" id="MobiDB-lite"/>
    </source>
</evidence>
<dbReference type="InterPro" id="IPR010255">
    <property type="entry name" value="Haem_peroxidase_sf"/>
</dbReference>
<dbReference type="PRINTS" id="PR00457">
    <property type="entry name" value="ANPEROXIDASE"/>
</dbReference>
<dbReference type="PANTHER" id="PTHR11903">
    <property type="entry name" value="PROSTAGLANDIN G/H SYNTHASE"/>
    <property type="match status" value="1"/>
</dbReference>
<dbReference type="GO" id="GO:0004497">
    <property type="term" value="F:monooxygenase activity"/>
    <property type="evidence" value="ECO:0007669"/>
    <property type="project" value="InterPro"/>
</dbReference>
<keyword evidence="5 6" id="KW-0408">Iron</keyword>
<dbReference type="GO" id="GO:0051213">
    <property type="term" value="F:dioxygenase activity"/>
    <property type="evidence" value="ECO:0007669"/>
    <property type="project" value="UniProtKB-KW"/>
</dbReference>
<dbReference type="Pfam" id="PF03098">
    <property type="entry name" value="An_peroxidase"/>
    <property type="match status" value="2"/>
</dbReference>
<feature type="binding site" description="axial binding residue" evidence="6">
    <location>
        <position position="469"/>
    </location>
    <ligand>
        <name>heme b</name>
        <dbReference type="ChEBI" id="CHEBI:60344"/>
    </ligand>
    <ligandPart>
        <name>Fe</name>
        <dbReference type="ChEBI" id="CHEBI:18248"/>
    </ligandPart>
</feature>
<keyword evidence="3" id="KW-0223">Dioxygenase</keyword>
<comment type="subunit">
    <text evidence="1">Homotetramer.</text>
</comment>
<dbReference type="GO" id="GO:0020037">
    <property type="term" value="F:heme binding"/>
    <property type="evidence" value="ECO:0007669"/>
    <property type="project" value="InterPro"/>
</dbReference>
<dbReference type="InterPro" id="IPR036396">
    <property type="entry name" value="Cyt_P450_sf"/>
</dbReference>
<protein>
    <recommendedName>
        <fullName evidence="10">Linoleate 8R-lipoxygenase</fullName>
    </recommendedName>
</protein>
<dbReference type="InterPro" id="IPR050783">
    <property type="entry name" value="Oxylipin_biosynth_metab"/>
</dbReference>
<feature type="region of interest" description="Disordered" evidence="7">
    <location>
        <begin position="35"/>
        <end position="87"/>
    </location>
</feature>
<evidence type="ECO:0000313" key="9">
    <source>
        <dbReference type="Proteomes" id="UP000215127"/>
    </source>
</evidence>
<sequence length="1216" mass="136101">MHTACMYDLTRCGGFLRKSPRMDSFLKRFSSHRGLRLDKSNGDRGQKTAGANGTSAVKPAQTNGTKERAPVGGSSAAPAPPEPEQLSTLDQMRKDTRKSMEQLGTLLKAIRAPLPTQTGDGSALPQPKKDTFSKDVREILRDIPRQDIDDIEGLIKVFKSTAMGENLDDKEYLMESMIAVATKLPESFLQDRLTTTLVTTLWNDLEHPPNVILGEEYEFRQPDGSNNNFKYPNVGKAGMPYARTVNPKSKQGGVLPDPGVLFDTVMARKHEAGEKHPNRISSMLFYLASIIIHDIFRTDHLDARISNTSSYLDLSPLYGSNWKEQKTMRTFQNGKIKPDCFAETRLLSFPPGCGALLIMFNRYHNYVVEQLALINEDGRFTENPRQVTVDRYGETGLNKRDDDLFQTARLIVCGLYINIILIDYVRTILNLNRTDDNWQLDPRVDIPGGIPVATGNQCSAEFNLVYRWHSAVSERDDLWTQQLFKELPLPDGLTAEDAAKPENMKKFLMTLAHMQHDTESKDPTERDFPALKSEKMDRIPEGPFKGNYKDDDLAALLTSSIEDCANAMGPQQVPAVMKAIEILGIQQARTWRCATLNEFREHFHLKPHKTFEDITTNKEVSEALKHLYNTPDDVELYPGLVVEDDKQAKLPGSGLCPSYTTSRGVLSDAVALVRGDRFYTTAYTPASLTNWGFQEASSDLSIDNGCVFYKLFLRALPNSYDPGSVYVHYPMTIPDEMKTILQGLEKDHMYNFDKPKTSHHPVTLFSHAAGMHVTENQEDFHVTWGPAMVFLMGPKAKNFMLAGDGPENAKSRAMMEKTMYQGAPNASRGIPSGNEKWLTAVRDFYEMKTTELLKQKSYKLAGVNNVDIIRDVGNLAHVHFCAELFSIPLKTEKFPLGIFTEQQLYLIMAAVFTCVFFDLDPPKSFPLRQKARAATQSLGNIMKAQVQSVKTFGKLAESLIDVVKPNDGPLGDYGVHMIAQLCKQDVDVDDLVWGNIMGTAGGMVANQGQLLGQALDYFFTTGKDHLPEINRLAKLDTPEADDTLMHYLMEGARLNGETAIFRTVTKDTTVVDNTPLLGEQVHHLKKGDTVFVNLKSASRDAAAYPNPDALDLTRDLNSYITLGHGVHQCMGLPMTRVALTTMLKVIGRLDNLRPAPVSVGTQSVGHSVKKVMKEFVPGDKHVLPEEWHYHLYLTEDWDQYFPFPTSLKINFDGEIQ</sequence>
<dbReference type="CDD" id="cd20612">
    <property type="entry name" value="CYP_LDS-like_C"/>
    <property type="match status" value="1"/>
</dbReference>
<keyword evidence="2 6" id="KW-0479">Metal-binding</keyword>
<feature type="region of interest" description="Disordered" evidence="7">
    <location>
        <begin position="110"/>
        <end position="130"/>
    </location>
</feature>
<dbReference type="GO" id="GO:0004601">
    <property type="term" value="F:peroxidase activity"/>
    <property type="evidence" value="ECO:0007669"/>
    <property type="project" value="InterPro"/>
</dbReference>
<evidence type="ECO:0008006" key="10">
    <source>
        <dbReference type="Google" id="ProtNLM"/>
    </source>
</evidence>
<keyword evidence="6" id="KW-0349">Heme</keyword>
<dbReference type="InterPro" id="IPR037120">
    <property type="entry name" value="Haem_peroxidase_sf_animal"/>
</dbReference>
<evidence type="ECO:0000256" key="1">
    <source>
        <dbReference type="ARBA" id="ARBA00011881"/>
    </source>
</evidence>
<keyword evidence="4" id="KW-0560">Oxidoreductase</keyword>
<dbReference type="PANTHER" id="PTHR11903:SF13">
    <property type="entry name" value="LINOLEATE 10R-LIPOXYGENASE"/>
    <property type="match status" value="1"/>
</dbReference>
<dbReference type="GO" id="GO:0006979">
    <property type="term" value="P:response to oxidative stress"/>
    <property type="evidence" value="ECO:0007669"/>
    <property type="project" value="InterPro"/>
</dbReference>
<dbReference type="AlphaFoldDB" id="A0A1X7RGI1"/>
<evidence type="ECO:0000313" key="8">
    <source>
        <dbReference type="EMBL" id="SMQ46534.1"/>
    </source>
</evidence>
<feature type="compositionally biased region" description="Basic and acidic residues" evidence="7">
    <location>
        <begin position="35"/>
        <end position="46"/>
    </location>
</feature>
<proteinExistence type="predicted"/>
<evidence type="ECO:0000256" key="6">
    <source>
        <dbReference type="PIRSR" id="PIRSR619791-2"/>
    </source>
</evidence>
<dbReference type="GO" id="GO:0005506">
    <property type="term" value="F:iron ion binding"/>
    <property type="evidence" value="ECO:0007669"/>
    <property type="project" value="InterPro"/>
</dbReference>
<evidence type="ECO:0000256" key="5">
    <source>
        <dbReference type="ARBA" id="ARBA00023004"/>
    </source>
</evidence>
<dbReference type="GO" id="GO:0006631">
    <property type="term" value="P:fatty acid metabolic process"/>
    <property type="evidence" value="ECO:0007669"/>
    <property type="project" value="UniProtKB-ARBA"/>
</dbReference>
<dbReference type="EMBL" id="LT853692">
    <property type="protein sequence ID" value="SMQ46534.1"/>
    <property type="molecule type" value="Genomic_DNA"/>
</dbReference>
<dbReference type="SUPFAM" id="SSF48264">
    <property type="entry name" value="Cytochrome P450"/>
    <property type="match status" value="1"/>
</dbReference>
<dbReference type="SUPFAM" id="SSF48113">
    <property type="entry name" value="Heme-dependent peroxidases"/>
    <property type="match status" value="1"/>
</dbReference>
<dbReference type="InterPro" id="IPR019791">
    <property type="entry name" value="Haem_peroxidase_animal"/>
</dbReference>
<accession>A0A1X7RGI1</accession>
<feature type="compositionally biased region" description="Polar residues" evidence="7">
    <location>
        <begin position="49"/>
        <end position="64"/>
    </location>
</feature>
<organism evidence="8 9">
    <name type="scientific">Zymoseptoria tritici (strain ST99CH_3D7)</name>
    <dbReference type="NCBI Taxonomy" id="1276538"/>
    <lineage>
        <taxon>Eukaryota</taxon>
        <taxon>Fungi</taxon>
        <taxon>Dikarya</taxon>
        <taxon>Ascomycota</taxon>
        <taxon>Pezizomycotina</taxon>
        <taxon>Dothideomycetes</taxon>
        <taxon>Dothideomycetidae</taxon>
        <taxon>Mycosphaerellales</taxon>
        <taxon>Mycosphaerellaceae</taxon>
        <taxon>Zymoseptoria</taxon>
    </lineage>
</organism>
<evidence type="ECO:0000256" key="3">
    <source>
        <dbReference type="ARBA" id="ARBA00022964"/>
    </source>
</evidence>
<evidence type="ECO:0000256" key="2">
    <source>
        <dbReference type="ARBA" id="ARBA00022723"/>
    </source>
</evidence>
<dbReference type="Gene3D" id="1.10.630.10">
    <property type="entry name" value="Cytochrome P450"/>
    <property type="match status" value="1"/>
</dbReference>
<keyword evidence="9" id="KW-1185">Reference proteome</keyword>